<protein>
    <submittedName>
        <fullName evidence="2">Uncharacterized protein</fullName>
    </submittedName>
</protein>
<sequence>MLHVLKDPKRSMTTASQSSPRNCKRLCTHAHTHTHTRYHCGVQNSLGRT</sequence>
<dbReference type="EMBL" id="KI964033">
    <property type="protein sequence ID" value="EUC43298.1"/>
    <property type="molecule type" value="Genomic_DNA"/>
</dbReference>
<dbReference type="RefSeq" id="XP_007690168.1">
    <property type="nucleotide sequence ID" value="XM_007691978.1"/>
</dbReference>
<evidence type="ECO:0000256" key="1">
    <source>
        <dbReference type="SAM" id="MobiDB-lite"/>
    </source>
</evidence>
<feature type="compositionally biased region" description="Polar residues" evidence="1">
    <location>
        <begin position="11"/>
        <end position="21"/>
    </location>
</feature>
<gene>
    <name evidence="2" type="ORF">COCMIDRAFT_101171</name>
</gene>
<dbReference type="Proteomes" id="UP000054032">
    <property type="component" value="Unassembled WGS sequence"/>
</dbReference>
<dbReference type="HOGENOM" id="CLU_3142785_0_0_1"/>
<dbReference type="AlphaFoldDB" id="W6Z0U2"/>
<feature type="region of interest" description="Disordered" evidence="1">
    <location>
        <begin position="1"/>
        <end position="22"/>
    </location>
</feature>
<evidence type="ECO:0000313" key="2">
    <source>
        <dbReference type="EMBL" id="EUC43298.1"/>
    </source>
</evidence>
<feature type="compositionally biased region" description="Basic and acidic residues" evidence="1">
    <location>
        <begin position="1"/>
        <end position="10"/>
    </location>
</feature>
<name>W6Z0U2_COCMI</name>
<keyword evidence="3" id="KW-1185">Reference proteome</keyword>
<proteinExistence type="predicted"/>
<reference evidence="2 3" key="1">
    <citation type="journal article" date="2013" name="PLoS Genet.">
        <title>Comparative genome structure, secondary metabolite, and effector coding capacity across Cochliobolus pathogens.</title>
        <authorList>
            <person name="Condon B.J."/>
            <person name="Leng Y."/>
            <person name="Wu D."/>
            <person name="Bushley K.E."/>
            <person name="Ohm R.A."/>
            <person name="Otillar R."/>
            <person name="Martin J."/>
            <person name="Schackwitz W."/>
            <person name="Grimwood J."/>
            <person name="MohdZainudin N."/>
            <person name="Xue C."/>
            <person name="Wang R."/>
            <person name="Manning V.A."/>
            <person name="Dhillon B."/>
            <person name="Tu Z.J."/>
            <person name="Steffenson B.J."/>
            <person name="Salamov A."/>
            <person name="Sun H."/>
            <person name="Lowry S."/>
            <person name="LaButti K."/>
            <person name="Han J."/>
            <person name="Copeland A."/>
            <person name="Lindquist E."/>
            <person name="Barry K."/>
            <person name="Schmutz J."/>
            <person name="Baker S.E."/>
            <person name="Ciuffetti L.M."/>
            <person name="Grigoriev I.V."/>
            <person name="Zhong S."/>
            <person name="Turgeon B.G."/>
        </authorList>
    </citation>
    <scope>NUCLEOTIDE SEQUENCE [LARGE SCALE GENOMIC DNA]</scope>
    <source>
        <strain evidence="2 3">ATCC 44560</strain>
    </source>
</reference>
<dbReference type="KEGG" id="bor:COCMIDRAFT_101171"/>
<accession>W6Z0U2</accession>
<dbReference type="GeneID" id="19117819"/>
<evidence type="ECO:0000313" key="3">
    <source>
        <dbReference type="Proteomes" id="UP000054032"/>
    </source>
</evidence>
<organism evidence="2 3">
    <name type="scientific">Bipolaris oryzae ATCC 44560</name>
    <dbReference type="NCBI Taxonomy" id="930090"/>
    <lineage>
        <taxon>Eukaryota</taxon>
        <taxon>Fungi</taxon>
        <taxon>Dikarya</taxon>
        <taxon>Ascomycota</taxon>
        <taxon>Pezizomycotina</taxon>
        <taxon>Dothideomycetes</taxon>
        <taxon>Pleosporomycetidae</taxon>
        <taxon>Pleosporales</taxon>
        <taxon>Pleosporineae</taxon>
        <taxon>Pleosporaceae</taxon>
        <taxon>Bipolaris</taxon>
    </lineage>
</organism>